<evidence type="ECO:0000256" key="8">
    <source>
        <dbReference type="ARBA" id="ARBA00023186"/>
    </source>
</evidence>
<dbReference type="InterPro" id="IPR046357">
    <property type="entry name" value="PPIase_dom_sf"/>
</dbReference>
<dbReference type="RefSeq" id="WP_248665665.1">
    <property type="nucleotide sequence ID" value="NZ_JALPRX010000014.1"/>
</dbReference>
<evidence type="ECO:0000256" key="11">
    <source>
        <dbReference type="ARBA" id="ARBA00038408"/>
    </source>
</evidence>
<evidence type="ECO:0000256" key="4">
    <source>
        <dbReference type="ARBA" id="ARBA00022519"/>
    </source>
</evidence>
<dbReference type="SUPFAM" id="SSF54534">
    <property type="entry name" value="FKBP-like"/>
    <property type="match status" value="1"/>
</dbReference>
<evidence type="ECO:0000256" key="15">
    <source>
        <dbReference type="SAM" id="MobiDB-lite"/>
    </source>
</evidence>
<evidence type="ECO:0000259" key="17">
    <source>
        <dbReference type="PROSITE" id="PS50198"/>
    </source>
</evidence>
<keyword evidence="19" id="KW-1185">Reference proteome</keyword>
<proteinExistence type="inferred from homology"/>
<reference evidence="18" key="1">
    <citation type="submission" date="2022-04" db="EMBL/GenBank/DDBJ databases">
        <title>Roseomonas acroporae sp. nov., isolated from coral Acropora digitifera.</title>
        <authorList>
            <person name="Sun H."/>
        </authorList>
    </citation>
    <scope>NUCLEOTIDE SEQUENCE</scope>
    <source>
        <strain evidence="18">NAR14</strain>
    </source>
</reference>
<comment type="caution">
    <text evidence="18">The sequence shown here is derived from an EMBL/GenBank/DDBJ whole genome shotgun (WGS) entry which is preliminary data.</text>
</comment>
<dbReference type="PANTHER" id="PTHR47529">
    <property type="entry name" value="PEPTIDYL-PROLYL CIS-TRANS ISOMERASE D"/>
    <property type="match status" value="1"/>
</dbReference>
<organism evidence="18 19">
    <name type="scientific">Roseomonas acroporae</name>
    <dbReference type="NCBI Taxonomy" id="2937791"/>
    <lineage>
        <taxon>Bacteria</taxon>
        <taxon>Pseudomonadati</taxon>
        <taxon>Pseudomonadota</taxon>
        <taxon>Alphaproteobacteria</taxon>
        <taxon>Acetobacterales</taxon>
        <taxon>Roseomonadaceae</taxon>
        <taxon>Roseomonas</taxon>
    </lineage>
</organism>
<evidence type="ECO:0000256" key="14">
    <source>
        <dbReference type="PROSITE-ProRule" id="PRU00278"/>
    </source>
</evidence>
<dbReference type="InterPro" id="IPR052029">
    <property type="entry name" value="PpiD_chaperone"/>
</dbReference>
<evidence type="ECO:0000313" key="18">
    <source>
        <dbReference type="EMBL" id="MCK8783540.1"/>
    </source>
</evidence>
<feature type="transmembrane region" description="Helical" evidence="16">
    <location>
        <begin position="12"/>
        <end position="30"/>
    </location>
</feature>
<keyword evidence="14" id="KW-0697">Rotamase</keyword>
<feature type="region of interest" description="Disordered" evidence="15">
    <location>
        <begin position="531"/>
        <end position="553"/>
    </location>
</feature>
<accession>A0A9X2BW68</accession>
<evidence type="ECO:0000256" key="10">
    <source>
        <dbReference type="ARBA" id="ARBA00031484"/>
    </source>
</evidence>
<dbReference type="Pfam" id="PF13145">
    <property type="entry name" value="Rotamase_2"/>
    <property type="match status" value="1"/>
</dbReference>
<name>A0A9X2BW68_9PROT</name>
<dbReference type="GO" id="GO:0005886">
    <property type="term" value="C:plasma membrane"/>
    <property type="evidence" value="ECO:0007669"/>
    <property type="project" value="UniProtKB-SubCell"/>
</dbReference>
<dbReference type="AlphaFoldDB" id="A0A9X2BW68"/>
<dbReference type="Proteomes" id="UP001139516">
    <property type="component" value="Unassembled WGS sequence"/>
</dbReference>
<keyword evidence="6 16" id="KW-1133">Transmembrane helix</keyword>
<keyword evidence="7 16" id="KW-0472">Membrane</keyword>
<dbReference type="InterPro" id="IPR027304">
    <property type="entry name" value="Trigger_fact/SurA_dom_sf"/>
</dbReference>
<evidence type="ECO:0000256" key="16">
    <source>
        <dbReference type="SAM" id="Phobius"/>
    </source>
</evidence>
<keyword evidence="5 16" id="KW-0812">Transmembrane</keyword>
<dbReference type="PANTHER" id="PTHR47529:SF1">
    <property type="entry name" value="PERIPLASMIC CHAPERONE PPID"/>
    <property type="match status" value="1"/>
</dbReference>
<dbReference type="Gene3D" id="1.10.4030.10">
    <property type="entry name" value="Porin chaperone SurA, peptide-binding domain"/>
    <property type="match status" value="1"/>
</dbReference>
<keyword evidence="4" id="KW-0997">Cell inner membrane</keyword>
<dbReference type="InterPro" id="IPR000297">
    <property type="entry name" value="PPIase_PpiC"/>
</dbReference>
<evidence type="ECO:0000256" key="7">
    <source>
        <dbReference type="ARBA" id="ARBA00023136"/>
    </source>
</evidence>
<evidence type="ECO:0000256" key="9">
    <source>
        <dbReference type="ARBA" id="ARBA00030642"/>
    </source>
</evidence>
<comment type="similarity">
    <text evidence="11">Belongs to the PpiD chaperone family.</text>
</comment>
<keyword evidence="8" id="KW-0143">Chaperone</keyword>
<evidence type="ECO:0000256" key="2">
    <source>
        <dbReference type="ARBA" id="ARBA00018370"/>
    </source>
</evidence>
<dbReference type="EMBL" id="JALPRX010000014">
    <property type="protein sequence ID" value="MCK8783540.1"/>
    <property type="molecule type" value="Genomic_DNA"/>
</dbReference>
<evidence type="ECO:0000256" key="13">
    <source>
        <dbReference type="ARBA" id="ARBA00042775"/>
    </source>
</evidence>
<evidence type="ECO:0000256" key="3">
    <source>
        <dbReference type="ARBA" id="ARBA00022475"/>
    </source>
</evidence>
<evidence type="ECO:0000256" key="5">
    <source>
        <dbReference type="ARBA" id="ARBA00022692"/>
    </source>
</evidence>
<keyword evidence="14" id="KW-0413">Isomerase</keyword>
<dbReference type="PROSITE" id="PS50198">
    <property type="entry name" value="PPIC_PPIASE_2"/>
    <property type="match status" value="1"/>
</dbReference>
<dbReference type="GO" id="GO:0003755">
    <property type="term" value="F:peptidyl-prolyl cis-trans isomerase activity"/>
    <property type="evidence" value="ECO:0007669"/>
    <property type="project" value="UniProtKB-KW"/>
</dbReference>
<comment type="subcellular location">
    <subcellularLocation>
        <location evidence="1">Cell inner membrane</location>
        <topology evidence="1">Single-pass type II membrane protein</topology>
        <orientation evidence="1">Periplasmic side</orientation>
    </subcellularLocation>
</comment>
<evidence type="ECO:0000256" key="1">
    <source>
        <dbReference type="ARBA" id="ARBA00004382"/>
    </source>
</evidence>
<keyword evidence="3" id="KW-1003">Cell membrane</keyword>
<dbReference type="Pfam" id="PF13624">
    <property type="entry name" value="SurA_N_3"/>
    <property type="match status" value="1"/>
</dbReference>
<feature type="domain" description="PpiC" evidence="17">
    <location>
        <begin position="269"/>
        <end position="357"/>
    </location>
</feature>
<evidence type="ECO:0000256" key="6">
    <source>
        <dbReference type="ARBA" id="ARBA00022989"/>
    </source>
</evidence>
<evidence type="ECO:0000256" key="12">
    <source>
        <dbReference type="ARBA" id="ARBA00040743"/>
    </source>
</evidence>
<dbReference type="Gene3D" id="3.10.50.40">
    <property type="match status" value="1"/>
</dbReference>
<protein>
    <recommendedName>
        <fullName evidence="2">Parvulin-like PPIase</fullName>
    </recommendedName>
    <alternativeName>
        <fullName evidence="9">Peptidyl-prolyl cis-trans isomerase plp</fullName>
    </alternativeName>
    <alternativeName>
        <fullName evidence="12">Periplasmic chaperone PpiD</fullName>
    </alternativeName>
    <alternativeName>
        <fullName evidence="13">Periplasmic folding chaperone</fullName>
    </alternativeName>
    <alternativeName>
        <fullName evidence="10">Rotamase plp</fullName>
    </alternativeName>
</protein>
<evidence type="ECO:0000313" key="19">
    <source>
        <dbReference type="Proteomes" id="UP001139516"/>
    </source>
</evidence>
<sequence length="639" mass="68715">MLSLFRRLAKSWIATALFAVLIASFALWGIGSDMVRSLFQGDDALARVGGEPIPLEEAQAATRREMRRIAAQLGPRFQDDPAVRRAIATQALEQLIAQRSLLAEARRLGIVVPESAVRDAVFAMPGLQGSDGRFSRAILEAALRQYDLTEAQFITLVRADIARQQLLGGVRSGGIGPDALTHPLLAWARERRSADVVELALLDAPEPPPPDEAALRRFHENNPERFSAPEYRQAVVAALTPDSVAAEVQVPDADIAAAYERRRGEFESGERRQIDQALVDSEEKARAIAAAWRGGADFAAIERQAAEAGGTALHLGALDRDGLPVPALADAAFAAPEGGVTDPVQSPFGWHVLRVAKIEPPASRPLEAVRDEIRRDLQAERAIDLSYRRANEIEDALAGGATLEEVARRFGLATATVTTDATGRDAAGAAVTLPVPQPQREATLRAIFAAGQGAAPQFTETPDGFVGVEVRQVTPAALRPFAEIEDQVRRAWLADARRRSQEERAAALLGAVRGGRPLPEAAREAGLRADRLGPFGRQPDPQAPASQPQPPPELLAPLFEAKVGDPTMVETRAGFAVAQLATIERFDPASDPLALGRLRGEVEQAMADDLETQYAAALRRRAEVRVNQRLLDSLAGPAN</sequence>
<dbReference type="SUPFAM" id="SSF109998">
    <property type="entry name" value="Triger factor/SurA peptide-binding domain-like"/>
    <property type="match status" value="1"/>
</dbReference>
<gene>
    <name evidence="18" type="ORF">M0638_03985</name>
</gene>